<dbReference type="InterPro" id="IPR002048">
    <property type="entry name" value="EF_hand_dom"/>
</dbReference>
<evidence type="ECO:0000256" key="3">
    <source>
        <dbReference type="ARBA" id="ARBA00022837"/>
    </source>
</evidence>
<dbReference type="SUPFAM" id="SSF47473">
    <property type="entry name" value="EF-hand"/>
    <property type="match status" value="1"/>
</dbReference>
<evidence type="ECO:0000256" key="1">
    <source>
        <dbReference type="ARBA" id="ARBA00022723"/>
    </source>
</evidence>
<evidence type="ECO:0000256" key="2">
    <source>
        <dbReference type="ARBA" id="ARBA00022737"/>
    </source>
</evidence>
<organism evidence="6">
    <name type="scientific">Eutreptiella gymnastica</name>
    <dbReference type="NCBI Taxonomy" id="73025"/>
    <lineage>
        <taxon>Eukaryota</taxon>
        <taxon>Discoba</taxon>
        <taxon>Euglenozoa</taxon>
        <taxon>Euglenida</taxon>
        <taxon>Spirocuta</taxon>
        <taxon>Euglenophyceae</taxon>
        <taxon>Eutreptiales</taxon>
        <taxon>Eutreptiaceae</taxon>
        <taxon>Eutreptiella</taxon>
    </lineage>
</organism>
<gene>
    <name evidence="6" type="ORF">EGYM00163_LOCUS20391</name>
</gene>
<evidence type="ECO:0000313" key="6">
    <source>
        <dbReference type="EMBL" id="CAE0809260.1"/>
    </source>
</evidence>
<dbReference type="CDD" id="cd00051">
    <property type="entry name" value="EFh"/>
    <property type="match status" value="2"/>
</dbReference>
<dbReference type="Pfam" id="PF13499">
    <property type="entry name" value="EF-hand_7"/>
    <property type="match status" value="2"/>
</dbReference>
<dbReference type="GO" id="GO:0005509">
    <property type="term" value="F:calcium ion binding"/>
    <property type="evidence" value="ECO:0007669"/>
    <property type="project" value="InterPro"/>
</dbReference>
<sequence length="462" mass="50022">MGNSSSAPPPPSQKPTQPQLGQQRPTGAIPTSSAQPGQPLPVYKLGQPPAYHGQTLPPVYQTPVRPHASPAYHSPVVVNQSFPRGNVYSASPTYQHATAYTTPTYTGPTYSSPAYTNTVHTHTGPTYSSPTHTDTVHTHIDPYLKASTYTGQGTAYSKGDVVSVEYFDQSTGQPIAPPATAGATSMAAPSDLSRSGAAELSGQPATSQLSPYTQPSALTYESKFVSPSQMRRQAAAADLSAAAATASSKKFYHDNQPYSQRQAQMSYEPLSEPQRQISQHHEDGFGGDHDQYYQQPPRTIAGYDGAAGGAPDDNKARDAFRKFDGDGNGFLDIYEFMAAMKDLGMGQTFKDATEIFAQIDVDGGGAIEEQEFVEYYNQNYASIQANTDPEQKAKAMFRKYDEDGNGLMEVSEFVGAMRELGLGYSLADAENVFDMFDNDGGGTIEEHEFVEHYLDQWSQMNS</sequence>
<dbReference type="PROSITE" id="PS00018">
    <property type="entry name" value="EF_HAND_1"/>
    <property type="match status" value="4"/>
</dbReference>
<dbReference type="SMART" id="SM00054">
    <property type="entry name" value="EFh"/>
    <property type="match status" value="4"/>
</dbReference>
<dbReference type="EMBL" id="HBJA01057658">
    <property type="protein sequence ID" value="CAE0809260.1"/>
    <property type="molecule type" value="Transcribed_RNA"/>
</dbReference>
<evidence type="ECO:0000259" key="5">
    <source>
        <dbReference type="PROSITE" id="PS50222"/>
    </source>
</evidence>
<feature type="domain" description="EF-hand" evidence="5">
    <location>
        <begin position="388"/>
        <end position="423"/>
    </location>
</feature>
<dbReference type="InterPro" id="IPR039647">
    <property type="entry name" value="EF_hand_pair_protein_CML-like"/>
</dbReference>
<keyword evidence="1" id="KW-0479">Metal-binding</keyword>
<dbReference type="InterPro" id="IPR018247">
    <property type="entry name" value="EF_Hand_1_Ca_BS"/>
</dbReference>
<feature type="domain" description="EF-hand" evidence="5">
    <location>
        <begin position="347"/>
        <end position="382"/>
    </location>
</feature>
<keyword evidence="2" id="KW-0677">Repeat</keyword>
<dbReference type="AlphaFoldDB" id="A0A7S4FQK0"/>
<protein>
    <recommendedName>
        <fullName evidence="5">EF-hand domain-containing protein</fullName>
    </recommendedName>
</protein>
<feature type="region of interest" description="Disordered" evidence="4">
    <location>
        <begin position="173"/>
        <end position="212"/>
    </location>
</feature>
<name>A0A7S4FQK0_9EUGL</name>
<feature type="region of interest" description="Disordered" evidence="4">
    <location>
        <begin position="1"/>
        <end position="67"/>
    </location>
</feature>
<accession>A0A7S4FQK0</accession>
<feature type="compositionally biased region" description="Polar residues" evidence="4">
    <location>
        <begin position="20"/>
        <end position="36"/>
    </location>
</feature>
<dbReference type="FunFam" id="1.10.238.10:FF:000178">
    <property type="entry name" value="Calmodulin-2 A"/>
    <property type="match status" value="1"/>
</dbReference>
<dbReference type="PROSITE" id="PS50222">
    <property type="entry name" value="EF_HAND_2"/>
    <property type="match status" value="4"/>
</dbReference>
<reference evidence="6" key="1">
    <citation type="submission" date="2021-01" db="EMBL/GenBank/DDBJ databases">
        <authorList>
            <person name="Corre E."/>
            <person name="Pelletier E."/>
            <person name="Niang G."/>
            <person name="Scheremetjew M."/>
            <person name="Finn R."/>
            <person name="Kale V."/>
            <person name="Holt S."/>
            <person name="Cochrane G."/>
            <person name="Meng A."/>
            <person name="Brown T."/>
            <person name="Cohen L."/>
        </authorList>
    </citation>
    <scope>NUCLEOTIDE SEQUENCE</scope>
    <source>
        <strain evidence="6">CCMP1594</strain>
    </source>
</reference>
<dbReference type="Gene3D" id="1.10.238.10">
    <property type="entry name" value="EF-hand"/>
    <property type="match status" value="2"/>
</dbReference>
<feature type="domain" description="EF-hand" evidence="5">
    <location>
        <begin position="424"/>
        <end position="459"/>
    </location>
</feature>
<feature type="domain" description="EF-hand" evidence="5">
    <location>
        <begin position="311"/>
        <end position="346"/>
    </location>
</feature>
<keyword evidence="3" id="KW-0106">Calcium</keyword>
<proteinExistence type="predicted"/>
<feature type="compositionally biased region" description="Polar residues" evidence="4">
    <location>
        <begin position="203"/>
        <end position="212"/>
    </location>
</feature>
<dbReference type="InterPro" id="IPR011992">
    <property type="entry name" value="EF-hand-dom_pair"/>
</dbReference>
<dbReference type="GO" id="GO:0043226">
    <property type="term" value="C:organelle"/>
    <property type="evidence" value="ECO:0007669"/>
    <property type="project" value="UniProtKB-ARBA"/>
</dbReference>
<dbReference type="PANTHER" id="PTHR10891">
    <property type="entry name" value="EF-HAND CALCIUM-BINDING DOMAIN CONTAINING PROTEIN"/>
    <property type="match status" value="1"/>
</dbReference>
<evidence type="ECO:0000256" key="4">
    <source>
        <dbReference type="SAM" id="MobiDB-lite"/>
    </source>
</evidence>